<evidence type="ECO:0000259" key="2">
    <source>
        <dbReference type="Pfam" id="PF01476"/>
    </source>
</evidence>
<feature type="signal peptide" evidence="1">
    <location>
        <begin position="1"/>
        <end position="22"/>
    </location>
</feature>
<protein>
    <recommendedName>
        <fullName evidence="2">LysM domain-containing protein</fullName>
    </recommendedName>
</protein>
<dbReference type="Gene3D" id="3.10.350.10">
    <property type="entry name" value="LysM domain"/>
    <property type="match status" value="1"/>
</dbReference>
<reference evidence="3" key="1">
    <citation type="journal article" date="2023" name="Nat. Commun.">
        <title>Diploid and tetraploid genomes of Acorus and the evolution of monocots.</title>
        <authorList>
            <person name="Ma L."/>
            <person name="Liu K.W."/>
            <person name="Li Z."/>
            <person name="Hsiao Y.Y."/>
            <person name="Qi Y."/>
            <person name="Fu T."/>
            <person name="Tang G.D."/>
            <person name="Zhang D."/>
            <person name="Sun W.H."/>
            <person name="Liu D.K."/>
            <person name="Li Y."/>
            <person name="Chen G.Z."/>
            <person name="Liu X.D."/>
            <person name="Liao X.Y."/>
            <person name="Jiang Y.T."/>
            <person name="Yu X."/>
            <person name="Hao Y."/>
            <person name="Huang J."/>
            <person name="Zhao X.W."/>
            <person name="Ke S."/>
            <person name="Chen Y.Y."/>
            <person name="Wu W.L."/>
            <person name="Hsu J.L."/>
            <person name="Lin Y.F."/>
            <person name="Huang M.D."/>
            <person name="Li C.Y."/>
            <person name="Huang L."/>
            <person name="Wang Z.W."/>
            <person name="Zhao X."/>
            <person name="Zhong W.Y."/>
            <person name="Peng D.H."/>
            <person name="Ahmad S."/>
            <person name="Lan S."/>
            <person name="Zhang J.S."/>
            <person name="Tsai W.C."/>
            <person name="Van de Peer Y."/>
            <person name="Liu Z.J."/>
        </authorList>
    </citation>
    <scope>NUCLEOTIDE SEQUENCE</scope>
    <source>
        <strain evidence="3">CP</strain>
    </source>
</reference>
<dbReference type="InterPro" id="IPR036779">
    <property type="entry name" value="LysM_dom_sf"/>
</dbReference>
<evidence type="ECO:0000256" key="1">
    <source>
        <dbReference type="SAM" id="SignalP"/>
    </source>
</evidence>
<accession>A0AAV9CL68</accession>
<evidence type="ECO:0000313" key="4">
    <source>
        <dbReference type="Proteomes" id="UP001180020"/>
    </source>
</evidence>
<feature type="domain" description="LysM" evidence="2">
    <location>
        <begin position="40"/>
        <end position="81"/>
    </location>
</feature>
<dbReference type="CDD" id="cd00118">
    <property type="entry name" value="LysM"/>
    <property type="match status" value="1"/>
</dbReference>
<dbReference type="PANTHER" id="PTHR33648">
    <property type="entry name" value="EMBRYO SAC 1"/>
    <property type="match status" value="1"/>
</dbReference>
<evidence type="ECO:0000313" key="3">
    <source>
        <dbReference type="EMBL" id="KAK1289676.1"/>
    </source>
</evidence>
<feature type="chain" id="PRO_5043586350" description="LysM domain-containing protein" evidence="1">
    <location>
        <begin position="23"/>
        <end position="83"/>
    </location>
</feature>
<dbReference type="Proteomes" id="UP001180020">
    <property type="component" value="Unassembled WGS sequence"/>
</dbReference>
<dbReference type="Pfam" id="PF01476">
    <property type="entry name" value="LysM"/>
    <property type="match status" value="1"/>
</dbReference>
<reference evidence="3" key="2">
    <citation type="submission" date="2023-06" db="EMBL/GenBank/DDBJ databases">
        <authorList>
            <person name="Ma L."/>
            <person name="Liu K.-W."/>
            <person name="Li Z."/>
            <person name="Hsiao Y.-Y."/>
            <person name="Qi Y."/>
            <person name="Fu T."/>
            <person name="Tang G."/>
            <person name="Zhang D."/>
            <person name="Sun W.-H."/>
            <person name="Liu D.-K."/>
            <person name="Li Y."/>
            <person name="Chen G.-Z."/>
            <person name="Liu X.-D."/>
            <person name="Liao X.-Y."/>
            <person name="Jiang Y.-T."/>
            <person name="Yu X."/>
            <person name="Hao Y."/>
            <person name="Huang J."/>
            <person name="Zhao X.-W."/>
            <person name="Ke S."/>
            <person name="Chen Y.-Y."/>
            <person name="Wu W.-L."/>
            <person name="Hsu J.-L."/>
            <person name="Lin Y.-F."/>
            <person name="Huang M.-D."/>
            <person name="Li C.-Y."/>
            <person name="Huang L."/>
            <person name="Wang Z.-W."/>
            <person name="Zhao X."/>
            <person name="Zhong W.-Y."/>
            <person name="Peng D.-H."/>
            <person name="Ahmad S."/>
            <person name="Lan S."/>
            <person name="Zhang J.-S."/>
            <person name="Tsai W.-C."/>
            <person name="Van De Peer Y."/>
            <person name="Liu Z.-J."/>
        </authorList>
    </citation>
    <scope>NUCLEOTIDE SEQUENCE</scope>
    <source>
        <strain evidence="3">CP</strain>
        <tissue evidence="3">Leaves</tissue>
    </source>
</reference>
<proteinExistence type="predicted"/>
<gene>
    <name evidence="3" type="ORF">QJS10_CPB18g00422</name>
</gene>
<sequence length="83" mass="8920">MSPSNRFLVLLIACLLVFGVSAEGARRLSDGGGGRCNEIYVVKEGETLQTISVKCDTIMILDDNPQIQDTDDIGPGTVLLIRP</sequence>
<organism evidence="3 4">
    <name type="scientific">Acorus calamus</name>
    <name type="common">Sweet flag</name>
    <dbReference type="NCBI Taxonomy" id="4465"/>
    <lineage>
        <taxon>Eukaryota</taxon>
        <taxon>Viridiplantae</taxon>
        <taxon>Streptophyta</taxon>
        <taxon>Embryophyta</taxon>
        <taxon>Tracheophyta</taxon>
        <taxon>Spermatophyta</taxon>
        <taxon>Magnoliopsida</taxon>
        <taxon>Liliopsida</taxon>
        <taxon>Acoraceae</taxon>
        <taxon>Acorus</taxon>
    </lineage>
</organism>
<keyword evidence="4" id="KW-1185">Reference proteome</keyword>
<keyword evidence="1" id="KW-0732">Signal</keyword>
<dbReference type="PANTHER" id="PTHR33648:SF15">
    <property type="entry name" value="OS04G0572800 PROTEIN"/>
    <property type="match status" value="1"/>
</dbReference>
<comment type="caution">
    <text evidence="3">The sequence shown here is derived from an EMBL/GenBank/DDBJ whole genome shotgun (WGS) entry which is preliminary data.</text>
</comment>
<dbReference type="AlphaFoldDB" id="A0AAV9CL68"/>
<dbReference type="EMBL" id="JAUJYO010000018">
    <property type="protein sequence ID" value="KAK1289676.1"/>
    <property type="molecule type" value="Genomic_DNA"/>
</dbReference>
<dbReference type="InterPro" id="IPR018392">
    <property type="entry name" value="LysM"/>
</dbReference>
<name>A0AAV9CL68_ACOCL</name>